<dbReference type="AlphaFoldDB" id="A0AAP0LBP0"/>
<evidence type="ECO:0000313" key="1">
    <source>
        <dbReference type="EMBL" id="KAK9166204.1"/>
    </source>
</evidence>
<keyword evidence="2" id="KW-1185">Reference proteome</keyword>
<protein>
    <submittedName>
        <fullName evidence="1">Uncharacterized protein</fullName>
    </submittedName>
</protein>
<dbReference type="Proteomes" id="UP001419268">
    <property type="component" value="Unassembled WGS sequence"/>
</dbReference>
<evidence type="ECO:0000313" key="2">
    <source>
        <dbReference type="Proteomes" id="UP001419268"/>
    </source>
</evidence>
<proteinExistence type="predicted"/>
<sequence length="200" mass="22460">MLGSFWRETKRFGILSKLALQISAAVRVDLDRGRSSLARLRDRLTFERYIAIEEKSSNDISTQKYEVDKDKDVDMKRKSIDKDSKMNKHPRGYSYIEESHLKRHPQEMEQGAGWLEKVTQPLGTALTWSIHASRVLIHVSLRDKDCSVVSGHAQAPGVLAGARSSPTGWGWPDHGSEGLALAWCPRHARGSSLLPCPCRP</sequence>
<gene>
    <name evidence="1" type="ORF">Scep_001395</name>
</gene>
<name>A0AAP0LBP0_9MAGN</name>
<accession>A0AAP0LBP0</accession>
<organism evidence="1 2">
    <name type="scientific">Stephania cephalantha</name>
    <dbReference type="NCBI Taxonomy" id="152367"/>
    <lineage>
        <taxon>Eukaryota</taxon>
        <taxon>Viridiplantae</taxon>
        <taxon>Streptophyta</taxon>
        <taxon>Embryophyta</taxon>
        <taxon>Tracheophyta</taxon>
        <taxon>Spermatophyta</taxon>
        <taxon>Magnoliopsida</taxon>
        <taxon>Ranunculales</taxon>
        <taxon>Menispermaceae</taxon>
        <taxon>Menispermoideae</taxon>
        <taxon>Cissampelideae</taxon>
        <taxon>Stephania</taxon>
    </lineage>
</organism>
<comment type="caution">
    <text evidence="1">The sequence shown here is derived from an EMBL/GenBank/DDBJ whole genome shotgun (WGS) entry which is preliminary data.</text>
</comment>
<dbReference type="EMBL" id="JBBNAG010000001">
    <property type="protein sequence ID" value="KAK9166204.1"/>
    <property type="molecule type" value="Genomic_DNA"/>
</dbReference>
<reference evidence="1 2" key="1">
    <citation type="submission" date="2024-01" db="EMBL/GenBank/DDBJ databases">
        <title>Genome assemblies of Stephania.</title>
        <authorList>
            <person name="Yang L."/>
        </authorList>
    </citation>
    <scope>NUCLEOTIDE SEQUENCE [LARGE SCALE GENOMIC DNA]</scope>
    <source>
        <strain evidence="1">JXDWG</strain>
        <tissue evidence="1">Leaf</tissue>
    </source>
</reference>